<dbReference type="PIRSF" id="PIRSF000724">
    <property type="entry name" value="Pgk"/>
    <property type="match status" value="1"/>
</dbReference>
<evidence type="ECO:0000256" key="3">
    <source>
        <dbReference type="ARBA" id="ARBA00013061"/>
    </source>
</evidence>
<comment type="subunit">
    <text evidence="8">Monomer.</text>
</comment>
<comment type="subcellular location">
    <subcellularLocation>
        <location evidence="8">Cytoplasm</location>
    </subcellularLocation>
</comment>
<dbReference type="InterPro" id="IPR036043">
    <property type="entry name" value="Phosphoglycerate_kinase_sf"/>
</dbReference>
<comment type="catalytic activity">
    <reaction evidence="1 8 9">
        <text>(2R)-3-phosphoglycerate + ATP = (2R)-3-phospho-glyceroyl phosphate + ADP</text>
        <dbReference type="Rhea" id="RHEA:14801"/>
        <dbReference type="ChEBI" id="CHEBI:30616"/>
        <dbReference type="ChEBI" id="CHEBI:57604"/>
        <dbReference type="ChEBI" id="CHEBI:58272"/>
        <dbReference type="ChEBI" id="CHEBI:456216"/>
        <dbReference type="EC" id="2.7.2.3"/>
    </reaction>
</comment>
<keyword evidence="5 8" id="KW-0547">Nucleotide-binding</keyword>
<feature type="binding site" evidence="8">
    <location>
        <position position="297"/>
    </location>
    <ligand>
        <name>ATP</name>
        <dbReference type="ChEBI" id="CHEBI:30616"/>
    </ligand>
</feature>
<evidence type="ECO:0000313" key="11">
    <source>
        <dbReference type="Proteomes" id="UP001162734"/>
    </source>
</evidence>
<dbReference type="RefSeq" id="WP_248344755.1">
    <property type="nucleotide sequence ID" value="NZ_AP025592.1"/>
</dbReference>
<dbReference type="PROSITE" id="PS00111">
    <property type="entry name" value="PGLYCERATE_KINASE"/>
    <property type="match status" value="1"/>
</dbReference>
<reference evidence="11" key="1">
    <citation type="journal article" date="2022" name="Int. J. Syst. Evol. Microbiol.">
        <title>Anaeromyxobacter oryzae sp. nov., Anaeromyxobacter diazotrophicus sp. nov. and Anaeromyxobacter paludicola sp. nov., isolated from paddy soils.</title>
        <authorList>
            <person name="Itoh H."/>
            <person name="Xu Z."/>
            <person name="Mise K."/>
            <person name="Masuda Y."/>
            <person name="Ushijima N."/>
            <person name="Hayakawa C."/>
            <person name="Shiratori Y."/>
            <person name="Senoo K."/>
        </authorList>
    </citation>
    <scope>NUCLEOTIDE SEQUENCE [LARGE SCALE GENOMIC DNA]</scope>
    <source>
        <strain evidence="11">Red630</strain>
    </source>
</reference>
<evidence type="ECO:0000256" key="5">
    <source>
        <dbReference type="ARBA" id="ARBA00022741"/>
    </source>
</evidence>
<feature type="binding site" evidence="8">
    <location>
        <begin position="61"/>
        <end position="64"/>
    </location>
    <ligand>
        <name>substrate</name>
    </ligand>
</feature>
<keyword evidence="8" id="KW-0963">Cytoplasm</keyword>
<proteinExistence type="inferred from homology"/>
<gene>
    <name evidence="8 10" type="primary">pgk</name>
    <name evidence="10" type="ORF">AMPC_09370</name>
</gene>
<feature type="binding site" evidence="8">
    <location>
        <begin position="22"/>
        <end position="24"/>
    </location>
    <ligand>
        <name>substrate</name>
    </ligand>
</feature>
<evidence type="ECO:0000256" key="8">
    <source>
        <dbReference type="HAMAP-Rule" id="MF_00145"/>
    </source>
</evidence>
<dbReference type="InterPro" id="IPR001576">
    <property type="entry name" value="Phosphoglycerate_kinase"/>
</dbReference>
<name>A0ABM7X7K5_9BACT</name>
<keyword evidence="8" id="KW-0324">Glycolysis</keyword>
<dbReference type="InterPro" id="IPR015911">
    <property type="entry name" value="Phosphoglycerate_kinase_CS"/>
</dbReference>
<evidence type="ECO:0000256" key="9">
    <source>
        <dbReference type="RuleBase" id="RU000532"/>
    </source>
</evidence>
<dbReference type="CDD" id="cd00318">
    <property type="entry name" value="Phosphoglycerate_kinase"/>
    <property type="match status" value="1"/>
</dbReference>
<dbReference type="EMBL" id="AP025592">
    <property type="protein sequence ID" value="BDG07824.1"/>
    <property type="molecule type" value="Genomic_DNA"/>
</dbReference>
<keyword evidence="7 8" id="KW-0067">ATP-binding</keyword>
<dbReference type="GO" id="GO:0016301">
    <property type="term" value="F:kinase activity"/>
    <property type="evidence" value="ECO:0007669"/>
    <property type="project" value="UniProtKB-KW"/>
</dbReference>
<dbReference type="PANTHER" id="PTHR11406:SF23">
    <property type="entry name" value="PHOSPHOGLYCERATE KINASE 1, CHLOROPLASTIC-RELATED"/>
    <property type="match status" value="1"/>
</dbReference>
<feature type="binding site" evidence="8">
    <location>
        <position position="155"/>
    </location>
    <ligand>
        <name>substrate</name>
    </ligand>
</feature>
<evidence type="ECO:0000313" key="10">
    <source>
        <dbReference type="EMBL" id="BDG07824.1"/>
    </source>
</evidence>
<feature type="binding site" evidence="8">
    <location>
        <position position="328"/>
    </location>
    <ligand>
        <name>ATP</name>
        <dbReference type="ChEBI" id="CHEBI:30616"/>
    </ligand>
</feature>
<evidence type="ECO:0000256" key="7">
    <source>
        <dbReference type="ARBA" id="ARBA00022840"/>
    </source>
</evidence>
<evidence type="ECO:0000256" key="1">
    <source>
        <dbReference type="ARBA" id="ARBA00000642"/>
    </source>
</evidence>
<organism evidence="10 11">
    <name type="scientific">Anaeromyxobacter paludicola</name>
    <dbReference type="NCBI Taxonomy" id="2918171"/>
    <lineage>
        <taxon>Bacteria</taxon>
        <taxon>Pseudomonadati</taxon>
        <taxon>Myxococcota</taxon>
        <taxon>Myxococcia</taxon>
        <taxon>Myxococcales</taxon>
        <taxon>Cystobacterineae</taxon>
        <taxon>Anaeromyxobacteraceae</taxon>
        <taxon>Anaeromyxobacter</taxon>
    </lineage>
</organism>
<dbReference type="Pfam" id="PF00162">
    <property type="entry name" value="PGK"/>
    <property type="match status" value="1"/>
</dbReference>
<dbReference type="EC" id="2.7.2.3" evidence="3 8"/>
<sequence length="397" mass="42871">MADIKTLDALDLAGKRVFIRVDFNVPLDEQGRVTDDARIRAAVPTIAYALDHRAKVILGSHLGRPKGKPEDRQKYTLEPAATRLAEILKKDVTLADDSIGDGVKKAVKDLGEGEVLLLENLRFHPEEEKNDEGYARELASLADVWVNDAFGTAHRAHASTAGMAKFVKEKAAGFLIKKEVDFLGRVLTRPAHPFVALLGGAKVSDKIKVIENLLGKADCICIGGAMAYTFLRAQELEVGKSRVEEDKLELARQILDKARARGVEFLLPVDHVCAEEPKETAKRVVVNDRAIPPALMGLDIGPKTLDVYRQRILAAKTVFWNGPMGLFEQKPWAEGTFGVARAMADSDGVTVVGGGDSAAAVEEAGLVAKMKHVSTGGGASLEFIEGRVLPGIQVLEG</sequence>
<keyword evidence="11" id="KW-1185">Reference proteome</keyword>
<dbReference type="PRINTS" id="PR00477">
    <property type="entry name" value="PHGLYCKINASE"/>
</dbReference>
<dbReference type="Proteomes" id="UP001162734">
    <property type="component" value="Chromosome"/>
</dbReference>
<dbReference type="SUPFAM" id="SSF53748">
    <property type="entry name" value="Phosphoglycerate kinase"/>
    <property type="match status" value="1"/>
</dbReference>
<comment type="similarity">
    <text evidence="2 8 9">Belongs to the phosphoglycerate kinase family.</text>
</comment>
<feature type="binding site" evidence="8">
    <location>
        <begin position="354"/>
        <end position="357"/>
    </location>
    <ligand>
        <name>ATP</name>
        <dbReference type="ChEBI" id="CHEBI:30616"/>
    </ligand>
</feature>
<accession>A0ABM7X7K5</accession>
<dbReference type="InterPro" id="IPR015824">
    <property type="entry name" value="Phosphoglycerate_kinase_N"/>
</dbReference>
<evidence type="ECO:0000256" key="6">
    <source>
        <dbReference type="ARBA" id="ARBA00022777"/>
    </source>
</evidence>
<feature type="binding site" evidence="8">
    <location>
        <position position="38"/>
    </location>
    <ligand>
        <name>substrate</name>
    </ligand>
</feature>
<dbReference type="Gene3D" id="3.40.50.1260">
    <property type="entry name" value="Phosphoglycerate kinase, N-terminal domain"/>
    <property type="match status" value="2"/>
</dbReference>
<feature type="binding site" evidence="8">
    <location>
        <position position="206"/>
    </location>
    <ligand>
        <name>ATP</name>
        <dbReference type="ChEBI" id="CHEBI:30616"/>
    </ligand>
</feature>
<keyword evidence="6 8" id="KW-0418">Kinase</keyword>
<evidence type="ECO:0000256" key="2">
    <source>
        <dbReference type="ARBA" id="ARBA00008982"/>
    </source>
</evidence>
<evidence type="ECO:0000256" key="4">
    <source>
        <dbReference type="ARBA" id="ARBA00022679"/>
    </source>
</evidence>
<dbReference type="PANTHER" id="PTHR11406">
    <property type="entry name" value="PHOSPHOGLYCERATE KINASE"/>
    <property type="match status" value="1"/>
</dbReference>
<keyword evidence="4 8" id="KW-0808">Transferase</keyword>
<feature type="binding site" evidence="8">
    <location>
        <position position="122"/>
    </location>
    <ligand>
        <name>substrate</name>
    </ligand>
</feature>
<comment type="pathway">
    <text evidence="8">Carbohydrate degradation; glycolysis; pyruvate from D-glyceraldehyde 3-phosphate: step 2/5.</text>
</comment>
<protein>
    <recommendedName>
        <fullName evidence="3 8">Phosphoglycerate kinase</fullName>
        <ecNumber evidence="3 8">2.7.2.3</ecNumber>
    </recommendedName>
</protein>
<dbReference type="HAMAP" id="MF_00145">
    <property type="entry name" value="Phosphoglyc_kinase"/>
    <property type="match status" value="1"/>
</dbReference>